<dbReference type="PANTHER" id="PTHR35317">
    <property type="entry name" value="OS04G0629600 PROTEIN"/>
    <property type="match status" value="1"/>
</dbReference>
<name>A0A0V0HNI3_SOLCH</name>
<dbReference type="Pfam" id="PF14223">
    <property type="entry name" value="Retrotran_gag_2"/>
    <property type="match status" value="1"/>
</dbReference>
<protein>
    <submittedName>
        <fullName evidence="1">Putative ovule protein</fullName>
    </submittedName>
</protein>
<dbReference type="PANTHER" id="PTHR35317:SF31">
    <property type="entry name" value="DUF4219 DOMAIN-CONTAINING PROTEIN"/>
    <property type="match status" value="1"/>
</dbReference>
<reference evidence="1" key="1">
    <citation type="submission" date="2015-12" db="EMBL/GenBank/DDBJ databases">
        <title>Gene expression during late stages of embryo sac development: a critical building block for successful pollen-pistil interactions.</title>
        <authorList>
            <person name="Liu Y."/>
            <person name="Joly V."/>
            <person name="Sabar M."/>
            <person name="Matton D.P."/>
        </authorList>
    </citation>
    <scope>NUCLEOTIDE SEQUENCE</scope>
</reference>
<evidence type="ECO:0000313" key="1">
    <source>
        <dbReference type="EMBL" id="JAP21051.1"/>
    </source>
</evidence>
<accession>A0A0V0HNI3</accession>
<organism evidence="1">
    <name type="scientific">Solanum chacoense</name>
    <name type="common">Chaco potato</name>
    <dbReference type="NCBI Taxonomy" id="4108"/>
    <lineage>
        <taxon>Eukaryota</taxon>
        <taxon>Viridiplantae</taxon>
        <taxon>Streptophyta</taxon>
        <taxon>Embryophyta</taxon>
        <taxon>Tracheophyta</taxon>
        <taxon>Spermatophyta</taxon>
        <taxon>Magnoliopsida</taxon>
        <taxon>eudicotyledons</taxon>
        <taxon>Gunneridae</taxon>
        <taxon>Pentapetalae</taxon>
        <taxon>asterids</taxon>
        <taxon>lamiids</taxon>
        <taxon>Solanales</taxon>
        <taxon>Solanaceae</taxon>
        <taxon>Solanoideae</taxon>
        <taxon>Solaneae</taxon>
        <taxon>Solanum</taxon>
    </lineage>
</organism>
<proteinExistence type="predicted"/>
<dbReference type="EMBL" id="GEDG01018133">
    <property type="protein sequence ID" value="JAP21051.1"/>
    <property type="molecule type" value="Transcribed_RNA"/>
</dbReference>
<sequence length="138" mass="15803">MKDSDSVKEYSSKLMEIVNQIRILSETFSDQKVVEKILVSLPDKFESKISAIEESCDLTTLTIAELISKLQVQEQRVTMRSEGIVEDAFQARHKFKHQKESRKVWLDKSGEVKSGGNQGDLSIKENFHLVAFVRRQTT</sequence>
<dbReference type="AlphaFoldDB" id="A0A0V0HNI3"/>